<name>A0A8S1LZ55_PARPR</name>
<protein>
    <submittedName>
        <fullName evidence="1">Uncharacterized protein</fullName>
    </submittedName>
</protein>
<evidence type="ECO:0000313" key="2">
    <source>
        <dbReference type="Proteomes" id="UP000688137"/>
    </source>
</evidence>
<comment type="caution">
    <text evidence="1">The sequence shown here is derived from an EMBL/GenBank/DDBJ whole genome shotgun (WGS) entry which is preliminary data.</text>
</comment>
<gene>
    <name evidence="1" type="ORF">PPRIM_AZ9-3.1.T0460177</name>
</gene>
<evidence type="ECO:0000313" key="1">
    <source>
        <dbReference type="EMBL" id="CAD8070863.1"/>
    </source>
</evidence>
<keyword evidence="2" id="KW-1185">Reference proteome</keyword>
<sequence length="57" mass="6700">MKTRKGRQLIIQKNQHKLIRNILKENKNMALPLLYIQARTNFKKCSSIQYPQSDGIS</sequence>
<organism evidence="1 2">
    <name type="scientific">Paramecium primaurelia</name>
    <dbReference type="NCBI Taxonomy" id="5886"/>
    <lineage>
        <taxon>Eukaryota</taxon>
        <taxon>Sar</taxon>
        <taxon>Alveolata</taxon>
        <taxon>Ciliophora</taxon>
        <taxon>Intramacronucleata</taxon>
        <taxon>Oligohymenophorea</taxon>
        <taxon>Peniculida</taxon>
        <taxon>Parameciidae</taxon>
        <taxon>Paramecium</taxon>
    </lineage>
</organism>
<proteinExistence type="predicted"/>
<accession>A0A8S1LZ55</accession>
<dbReference type="EMBL" id="CAJJDM010000046">
    <property type="protein sequence ID" value="CAD8070863.1"/>
    <property type="molecule type" value="Genomic_DNA"/>
</dbReference>
<dbReference type="Proteomes" id="UP000688137">
    <property type="component" value="Unassembled WGS sequence"/>
</dbReference>
<reference evidence="1" key="1">
    <citation type="submission" date="2021-01" db="EMBL/GenBank/DDBJ databases">
        <authorList>
            <consortium name="Genoscope - CEA"/>
            <person name="William W."/>
        </authorList>
    </citation>
    <scope>NUCLEOTIDE SEQUENCE</scope>
</reference>
<dbReference type="AlphaFoldDB" id="A0A8S1LZ55"/>